<keyword evidence="3" id="KW-1185">Reference proteome</keyword>
<dbReference type="Gene3D" id="3.40.190.170">
    <property type="entry name" value="Bacterial extracellular solute-binding protein, family 7"/>
    <property type="match status" value="1"/>
</dbReference>
<dbReference type="EMBL" id="CP011371">
    <property type="protein sequence ID" value="AKJ27069.1"/>
    <property type="molecule type" value="Genomic_DNA"/>
</dbReference>
<dbReference type="NCBIfam" id="NF037995">
    <property type="entry name" value="TRAP_S1"/>
    <property type="match status" value="1"/>
</dbReference>
<protein>
    <submittedName>
        <fullName evidence="2">Uncharacterized protein</fullName>
    </submittedName>
</protein>
<dbReference type="Pfam" id="PF03480">
    <property type="entry name" value="DctP"/>
    <property type="match status" value="1"/>
</dbReference>
<dbReference type="PANTHER" id="PTHR33376:SF4">
    <property type="entry name" value="SIALIC ACID-BINDING PERIPLASMIC PROTEIN SIAP"/>
    <property type="match status" value="1"/>
</dbReference>
<proteinExistence type="predicted"/>
<name>A0A0G3BCH4_9BURK</name>
<dbReference type="STRING" id="413882.AAW51_0378"/>
<evidence type="ECO:0000313" key="3">
    <source>
        <dbReference type="Proteomes" id="UP000035352"/>
    </source>
</evidence>
<dbReference type="GO" id="GO:0055085">
    <property type="term" value="P:transmembrane transport"/>
    <property type="evidence" value="ECO:0007669"/>
    <property type="project" value="InterPro"/>
</dbReference>
<dbReference type="KEGG" id="pbh:AAW51_0378"/>
<gene>
    <name evidence="2" type="ORF">AAW51_0378</name>
</gene>
<dbReference type="InterPro" id="IPR018389">
    <property type="entry name" value="DctP_fam"/>
</dbReference>
<keyword evidence="1" id="KW-0732">Signal</keyword>
<evidence type="ECO:0000313" key="2">
    <source>
        <dbReference type="EMBL" id="AKJ27069.1"/>
    </source>
</evidence>
<dbReference type="Proteomes" id="UP000035352">
    <property type="component" value="Chromosome"/>
</dbReference>
<organism evidence="2 3">
    <name type="scientific">Caldimonas brevitalea</name>
    <dbReference type="NCBI Taxonomy" id="413882"/>
    <lineage>
        <taxon>Bacteria</taxon>
        <taxon>Pseudomonadati</taxon>
        <taxon>Pseudomonadota</taxon>
        <taxon>Betaproteobacteria</taxon>
        <taxon>Burkholderiales</taxon>
        <taxon>Sphaerotilaceae</taxon>
        <taxon>Caldimonas</taxon>
    </lineage>
</organism>
<sequence>MANVHQYTRHEKPFWTEVLPARTKGRVTADIVPFDQAGIRGTETLRLMEAGVLPFGTLLIGIVASTNPELGAADLAALAPDIGTLRRAATALRPHIVQSLRERYGIEVLAIYIYPAQMLFCKDRFSGLDDLAGRRIRTSTPSQSDLVDALGATPVKTGFAELMPSVKSGNADCAITGSMSGNTIGLHEVTTHIFSMPLAWGSSVFAASGAAWRALPQDVRALLSAELPRLEADIWAESERETLEGVTCNTGGNGCSNGRKGTMVEVKPSARDIKRLQHLFHSVVLPQWFKRCGDECVSLWTQTLKPILSPEDKAQ</sequence>
<accession>A0A0G3BCH4</accession>
<evidence type="ECO:0000256" key="1">
    <source>
        <dbReference type="ARBA" id="ARBA00022729"/>
    </source>
</evidence>
<dbReference type="AlphaFoldDB" id="A0A0G3BCH4"/>
<dbReference type="CDD" id="cd13602">
    <property type="entry name" value="PBP2_TRAP_BpDctp6_7"/>
    <property type="match status" value="1"/>
</dbReference>
<dbReference type="PANTHER" id="PTHR33376">
    <property type="match status" value="1"/>
</dbReference>
<reference evidence="2 3" key="1">
    <citation type="submission" date="2015-05" db="EMBL/GenBank/DDBJ databases">
        <authorList>
            <person name="Tang B."/>
            <person name="Yu Y."/>
        </authorList>
    </citation>
    <scope>NUCLEOTIDE SEQUENCE [LARGE SCALE GENOMIC DNA]</scope>
    <source>
        <strain evidence="2 3">DSM 7029</strain>
    </source>
</reference>
<dbReference type="InterPro" id="IPR038404">
    <property type="entry name" value="TRAP_DctP_sf"/>
</dbReference>